<feature type="transmembrane region" description="Helical" evidence="1">
    <location>
        <begin position="150"/>
        <end position="175"/>
    </location>
</feature>
<evidence type="ECO:0000313" key="3">
    <source>
        <dbReference type="Proteomes" id="UP000824260"/>
    </source>
</evidence>
<feature type="transmembrane region" description="Helical" evidence="1">
    <location>
        <begin position="316"/>
        <end position="338"/>
    </location>
</feature>
<feature type="transmembrane region" description="Helical" evidence="1">
    <location>
        <begin position="33"/>
        <end position="57"/>
    </location>
</feature>
<feature type="transmembrane region" description="Helical" evidence="1">
    <location>
        <begin position="125"/>
        <end position="144"/>
    </location>
</feature>
<feature type="transmembrane region" description="Helical" evidence="1">
    <location>
        <begin position="500"/>
        <end position="523"/>
    </location>
</feature>
<evidence type="ECO:0000313" key="2">
    <source>
        <dbReference type="EMBL" id="HIQ82750.1"/>
    </source>
</evidence>
<keyword evidence="1" id="KW-1133">Transmembrane helix</keyword>
<name>A0A9D0ZLR6_9FIRM</name>
<gene>
    <name evidence="2" type="ORF">IAA52_06570</name>
</gene>
<dbReference type="Proteomes" id="UP000824260">
    <property type="component" value="Unassembled WGS sequence"/>
</dbReference>
<feature type="transmembrane region" description="Helical" evidence="1">
    <location>
        <begin position="405"/>
        <end position="425"/>
    </location>
</feature>
<protein>
    <recommendedName>
        <fullName evidence="4">ABC-2 type transport system permease protein</fullName>
    </recommendedName>
</protein>
<proteinExistence type="predicted"/>
<sequence length="534" mass="57467">MNKLSLLLRLNRLELFGINKRLNDPARRRTAKLLLVLIVLGGLAALGLVYLYCWGIAQVLQMMNALSALPVLLVAIAAVMALITTIVKAPDALFRTHDLDMLLSLPIPARTVATARVFKIYSMNLMFTLLILVPGGVAYGIMAAPASMFYVSYALCALAAPMIPAVIASLIGVLVAMAGAAMKRLRYAGLALMFVALIGVVVGSTYLSSATASMEMLMDFARGLTDLVSHIYPLAPLYERAVLGGDVLALLAYVGGSLLVMLLAGALFGRVFVRLNSFLTAHTRKKRFVLGAQKRKSARSALLAREWRHFLSINSYVLNSAFGPILSLIAVIALAVLVPAETIAMFLQAEGLGDVPLAALPFILSWLIGIAPTTACSVSLEGKNLWIVKTLPIPASEWLLPKLRLNLQLFTPFAILDSLVLAWMFRAEGMALAVMLLMPVLMGAFSALIGLAINCKFPRFDWTSEAKVAKNSSGTVVAVLLSMVLCFGGLYLTFQVPAQGYMLVPVVFTAALAVACVGLYLFIRARAEKWVAAM</sequence>
<feature type="transmembrane region" description="Helical" evidence="1">
    <location>
        <begin position="431"/>
        <end position="453"/>
    </location>
</feature>
<feature type="transmembrane region" description="Helical" evidence="1">
    <location>
        <begin position="247"/>
        <end position="268"/>
    </location>
</feature>
<comment type="caution">
    <text evidence="2">The sequence shown here is derived from an EMBL/GenBank/DDBJ whole genome shotgun (WGS) entry which is preliminary data.</text>
</comment>
<feature type="transmembrane region" description="Helical" evidence="1">
    <location>
        <begin position="474"/>
        <end position="494"/>
    </location>
</feature>
<organism evidence="2 3">
    <name type="scientific">Candidatus Pullichristensenella stercorigallinarum</name>
    <dbReference type="NCBI Taxonomy" id="2840909"/>
    <lineage>
        <taxon>Bacteria</taxon>
        <taxon>Bacillati</taxon>
        <taxon>Bacillota</taxon>
        <taxon>Clostridia</taxon>
        <taxon>Candidatus Pullichristensenella</taxon>
    </lineage>
</organism>
<evidence type="ECO:0008006" key="4">
    <source>
        <dbReference type="Google" id="ProtNLM"/>
    </source>
</evidence>
<reference evidence="2" key="2">
    <citation type="journal article" date="2021" name="PeerJ">
        <title>Extensive microbial diversity within the chicken gut microbiome revealed by metagenomics and culture.</title>
        <authorList>
            <person name="Gilroy R."/>
            <person name="Ravi A."/>
            <person name="Getino M."/>
            <person name="Pursley I."/>
            <person name="Horton D.L."/>
            <person name="Alikhan N.F."/>
            <person name="Baker D."/>
            <person name="Gharbi K."/>
            <person name="Hall N."/>
            <person name="Watson M."/>
            <person name="Adriaenssens E.M."/>
            <person name="Foster-Nyarko E."/>
            <person name="Jarju S."/>
            <person name="Secka A."/>
            <person name="Antonio M."/>
            <person name="Oren A."/>
            <person name="Chaudhuri R.R."/>
            <person name="La Ragione R."/>
            <person name="Hildebrand F."/>
            <person name="Pallen M.J."/>
        </authorList>
    </citation>
    <scope>NUCLEOTIDE SEQUENCE</scope>
    <source>
        <strain evidence="2">ChiSjej6B24-2974</strain>
    </source>
</reference>
<dbReference type="InterPro" id="IPR031599">
    <property type="entry name" value="ABC_tran_2"/>
</dbReference>
<feature type="transmembrane region" description="Helical" evidence="1">
    <location>
        <begin position="187"/>
        <end position="207"/>
    </location>
</feature>
<feature type="transmembrane region" description="Helical" evidence="1">
    <location>
        <begin position="63"/>
        <end position="87"/>
    </location>
</feature>
<reference evidence="2" key="1">
    <citation type="submission" date="2020-10" db="EMBL/GenBank/DDBJ databases">
        <authorList>
            <person name="Gilroy R."/>
        </authorList>
    </citation>
    <scope>NUCLEOTIDE SEQUENCE</scope>
    <source>
        <strain evidence="2">ChiSjej6B24-2974</strain>
    </source>
</reference>
<dbReference type="Pfam" id="PF16949">
    <property type="entry name" value="ABC_tran_2"/>
    <property type="match status" value="1"/>
</dbReference>
<dbReference type="AlphaFoldDB" id="A0A9D0ZLR6"/>
<evidence type="ECO:0000256" key="1">
    <source>
        <dbReference type="SAM" id="Phobius"/>
    </source>
</evidence>
<keyword evidence="1" id="KW-0472">Membrane</keyword>
<accession>A0A9D0ZLR6</accession>
<dbReference type="EMBL" id="DVFZ01000066">
    <property type="protein sequence ID" value="HIQ82750.1"/>
    <property type="molecule type" value="Genomic_DNA"/>
</dbReference>
<keyword evidence="1" id="KW-0812">Transmembrane</keyword>
<feature type="transmembrane region" description="Helical" evidence="1">
    <location>
        <begin position="358"/>
        <end position="380"/>
    </location>
</feature>